<sequence length="191" mass="21673">MEADERDRKREGRARGNQAVPFWLKGTGIQMMEQEAELCRQSQIKQEPESEQEEEEKQEKEEKWEEPMEEEEESEQKPCLKPTLRPISSAPSVSSASGNATPNTVGEESPCGTVIPHENSPDQQQLEEHGPKIELSLKLGVSNSPGQPNSVKRKKLPIDSVFNKFEDEDSDDVSLKRKLLVKMIKMEDGLW</sequence>
<name>A0A485MJT2_LYNPA</name>
<feature type="compositionally biased region" description="Low complexity" evidence="1">
    <location>
        <begin position="88"/>
        <end position="97"/>
    </location>
</feature>
<proteinExistence type="predicted"/>
<reference evidence="2 3" key="1">
    <citation type="submission" date="2019-01" db="EMBL/GenBank/DDBJ databases">
        <authorList>
            <person name="Alioto T."/>
            <person name="Alioto T."/>
        </authorList>
    </citation>
    <scope>NUCLEOTIDE SEQUENCE [LARGE SCALE GENOMIC DNA]</scope>
</reference>
<keyword evidence="2" id="KW-0687">Ribonucleoprotein</keyword>
<evidence type="ECO:0000313" key="2">
    <source>
        <dbReference type="EMBL" id="VFV21165.1"/>
    </source>
</evidence>
<dbReference type="Proteomes" id="UP000386466">
    <property type="component" value="Unassembled WGS sequence"/>
</dbReference>
<dbReference type="PANTHER" id="PTHR18806:SF4">
    <property type="entry name" value="RNA-BINDING PROTEIN 25"/>
    <property type="match status" value="1"/>
</dbReference>
<evidence type="ECO:0000256" key="1">
    <source>
        <dbReference type="SAM" id="MobiDB-lite"/>
    </source>
</evidence>
<evidence type="ECO:0000313" key="3">
    <source>
        <dbReference type="Proteomes" id="UP000386466"/>
    </source>
</evidence>
<dbReference type="GO" id="GO:0005681">
    <property type="term" value="C:spliceosomal complex"/>
    <property type="evidence" value="ECO:0007669"/>
    <property type="project" value="TreeGrafter"/>
</dbReference>
<dbReference type="AlphaFoldDB" id="A0A485MJT2"/>
<keyword evidence="3" id="KW-1185">Reference proteome</keyword>
<gene>
    <name evidence="2" type="ORF">LYPA_23C001367</name>
</gene>
<dbReference type="GO" id="GO:0003729">
    <property type="term" value="F:mRNA binding"/>
    <property type="evidence" value="ECO:0007669"/>
    <property type="project" value="TreeGrafter"/>
</dbReference>
<feature type="region of interest" description="Disordered" evidence="1">
    <location>
        <begin position="1"/>
        <end position="131"/>
    </location>
</feature>
<accession>A0A485MJT2</accession>
<dbReference type="EMBL" id="CAAGRJ010003346">
    <property type="protein sequence ID" value="VFV21165.1"/>
    <property type="molecule type" value="Genomic_DNA"/>
</dbReference>
<dbReference type="InterPro" id="IPR052768">
    <property type="entry name" value="RBM25"/>
</dbReference>
<protein>
    <submittedName>
        <fullName evidence="2">Ac004858_3u1 small ribonucleoprotein 1snrp homolog</fullName>
    </submittedName>
</protein>
<feature type="compositionally biased region" description="Basic and acidic residues" evidence="1">
    <location>
        <begin position="1"/>
        <end position="14"/>
    </location>
</feature>
<organism evidence="2 3">
    <name type="scientific">Lynx pardinus</name>
    <name type="common">Iberian lynx</name>
    <name type="synonym">Felis pardina</name>
    <dbReference type="NCBI Taxonomy" id="191816"/>
    <lineage>
        <taxon>Eukaryota</taxon>
        <taxon>Metazoa</taxon>
        <taxon>Chordata</taxon>
        <taxon>Craniata</taxon>
        <taxon>Vertebrata</taxon>
        <taxon>Euteleostomi</taxon>
        <taxon>Mammalia</taxon>
        <taxon>Eutheria</taxon>
        <taxon>Laurasiatheria</taxon>
        <taxon>Carnivora</taxon>
        <taxon>Feliformia</taxon>
        <taxon>Felidae</taxon>
        <taxon>Felinae</taxon>
        <taxon>Lynx</taxon>
    </lineage>
</organism>
<feature type="compositionally biased region" description="Basic and acidic residues" evidence="1">
    <location>
        <begin position="57"/>
        <end position="66"/>
    </location>
</feature>
<dbReference type="PANTHER" id="PTHR18806">
    <property type="entry name" value="RBM25 PROTEIN"/>
    <property type="match status" value="1"/>
</dbReference>
<dbReference type="GO" id="GO:0000381">
    <property type="term" value="P:regulation of alternative mRNA splicing, via spliceosome"/>
    <property type="evidence" value="ECO:0007669"/>
    <property type="project" value="TreeGrafter"/>
</dbReference>